<gene>
    <name evidence="7" type="ORF">FA10DRAFT_217014</name>
</gene>
<dbReference type="InterPro" id="IPR036259">
    <property type="entry name" value="MFS_trans_sf"/>
</dbReference>
<feature type="transmembrane region" description="Helical" evidence="5">
    <location>
        <begin position="474"/>
        <end position="493"/>
    </location>
</feature>
<accession>A0A316YY21</accession>
<evidence type="ECO:0000256" key="4">
    <source>
        <dbReference type="ARBA" id="ARBA00023136"/>
    </source>
</evidence>
<comment type="subcellular location">
    <subcellularLocation>
        <location evidence="1">Membrane</location>
        <topology evidence="1">Multi-pass membrane protein</topology>
    </subcellularLocation>
</comment>
<feature type="non-terminal residue" evidence="7">
    <location>
        <position position="512"/>
    </location>
</feature>
<dbReference type="Pfam" id="PF07690">
    <property type="entry name" value="MFS_1"/>
    <property type="match status" value="1"/>
</dbReference>
<dbReference type="PRINTS" id="PR01035">
    <property type="entry name" value="TCRTETA"/>
</dbReference>
<sequence length="512" mass="55102">KKTKRFWLIFTSLMAVTCLTAVDMTIISTTLPTIVLDLPKSDIPASWVTSAFLLSTTAFQPFFGGLADVVGRRNALVSAVIFFLGGSVFAALSNSMLLLVIGRGIQGVGGGGVQAVAEIIMSDLTTLRERGLYVGLISLVFAVASFIAPVLGGVFSDWNWRWVFWINLPIGAVALAMIIPSMKLRTPEMSFMAKVHRMDLFANFVLLGSVISLLIGITDGGVLHPWSSWRVIGPLIGGGTGLILFFCLELIPNPLARDPVLPRRLFSNRTAATCFFMTFTHGIITYGLIYMLPIYFQSIKGASPLKSAIDMFPATAPGPIAAIIAGVIMALTGKYKIQIAIWWAVLCGGCACIYLLDQDTRVWESVVFQLIGGFGVGALFSLTLPPIQASLPVEELAHATATFAFCRSFGSVWGIAMGTTIFISTVDGKLRQVPGLAEIGLTGSTSLGFATELGKLPLELQQPAKDAFMHALKWAFMAYIPLAGISFLICFLVKDLPLPDFNESQHGLDESA</sequence>
<dbReference type="InParanoid" id="A0A316YY21"/>
<organism evidence="7 8">
    <name type="scientific">Acaromyces ingoldii</name>
    <dbReference type="NCBI Taxonomy" id="215250"/>
    <lineage>
        <taxon>Eukaryota</taxon>
        <taxon>Fungi</taxon>
        <taxon>Dikarya</taxon>
        <taxon>Basidiomycota</taxon>
        <taxon>Ustilaginomycotina</taxon>
        <taxon>Exobasidiomycetes</taxon>
        <taxon>Exobasidiales</taxon>
        <taxon>Cryptobasidiaceae</taxon>
        <taxon>Acaromyces</taxon>
    </lineage>
</organism>
<dbReference type="EMBL" id="KZ819634">
    <property type="protein sequence ID" value="PWN92725.1"/>
    <property type="molecule type" value="Genomic_DNA"/>
</dbReference>
<evidence type="ECO:0000256" key="5">
    <source>
        <dbReference type="SAM" id="Phobius"/>
    </source>
</evidence>
<evidence type="ECO:0000259" key="6">
    <source>
        <dbReference type="PROSITE" id="PS50850"/>
    </source>
</evidence>
<dbReference type="PANTHER" id="PTHR23501">
    <property type="entry name" value="MAJOR FACILITATOR SUPERFAMILY"/>
    <property type="match status" value="1"/>
</dbReference>
<dbReference type="PROSITE" id="PS50850">
    <property type="entry name" value="MFS"/>
    <property type="match status" value="1"/>
</dbReference>
<dbReference type="GO" id="GO:0005886">
    <property type="term" value="C:plasma membrane"/>
    <property type="evidence" value="ECO:0007669"/>
    <property type="project" value="TreeGrafter"/>
</dbReference>
<feature type="non-terminal residue" evidence="7">
    <location>
        <position position="1"/>
    </location>
</feature>
<feature type="domain" description="Major facilitator superfamily (MFS) profile" evidence="6">
    <location>
        <begin position="9"/>
        <end position="498"/>
    </location>
</feature>
<dbReference type="OrthoDB" id="3437016at2759"/>
<reference evidence="7 8" key="1">
    <citation type="journal article" date="2018" name="Mol. Biol. Evol.">
        <title>Broad Genomic Sampling Reveals a Smut Pathogenic Ancestry of the Fungal Clade Ustilaginomycotina.</title>
        <authorList>
            <person name="Kijpornyongpan T."/>
            <person name="Mondo S.J."/>
            <person name="Barry K."/>
            <person name="Sandor L."/>
            <person name="Lee J."/>
            <person name="Lipzen A."/>
            <person name="Pangilinan J."/>
            <person name="LaButti K."/>
            <person name="Hainaut M."/>
            <person name="Henrissat B."/>
            <person name="Grigoriev I.V."/>
            <person name="Spatafora J.W."/>
            <person name="Aime M.C."/>
        </authorList>
    </citation>
    <scope>NUCLEOTIDE SEQUENCE [LARGE SCALE GENOMIC DNA]</scope>
    <source>
        <strain evidence="7 8">MCA 4198</strain>
    </source>
</reference>
<feature type="transmembrane region" description="Helical" evidence="5">
    <location>
        <begin position="362"/>
        <end position="384"/>
    </location>
</feature>
<dbReference type="GeneID" id="37040427"/>
<dbReference type="Proteomes" id="UP000245768">
    <property type="component" value="Unassembled WGS sequence"/>
</dbReference>
<feature type="transmembrane region" description="Helical" evidence="5">
    <location>
        <begin position="98"/>
        <end position="120"/>
    </location>
</feature>
<protein>
    <submittedName>
        <fullName evidence="7">Major facilitator superfamily MFS-1</fullName>
    </submittedName>
</protein>
<feature type="transmembrane region" description="Helical" evidence="5">
    <location>
        <begin position="162"/>
        <end position="179"/>
    </location>
</feature>
<feature type="transmembrane region" description="Helical" evidence="5">
    <location>
        <begin position="272"/>
        <end position="292"/>
    </location>
</feature>
<dbReference type="RefSeq" id="XP_025379923.1">
    <property type="nucleotide sequence ID" value="XM_025518511.1"/>
</dbReference>
<proteinExistence type="predicted"/>
<feature type="transmembrane region" description="Helical" evidence="5">
    <location>
        <begin position="339"/>
        <end position="356"/>
    </location>
</feature>
<dbReference type="PANTHER" id="PTHR23501:SF102">
    <property type="entry name" value="DRUG TRANSPORTER, PUTATIVE (AFU_ORTHOLOGUE AFUA_3G08530)-RELATED"/>
    <property type="match status" value="1"/>
</dbReference>
<keyword evidence="3 5" id="KW-1133">Transmembrane helix</keyword>
<evidence type="ECO:0000313" key="7">
    <source>
        <dbReference type="EMBL" id="PWN92725.1"/>
    </source>
</evidence>
<keyword evidence="8" id="KW-1185">Reference proteome</keyword>
<dbReference type="SUPFAM" id="SSF103473">
    <property type="entry name" value="MFS general substrate transporter"/>
    <property type="match status" value="2"/>
</dbReference>
<dbReference type="GO" id="GO:0022857">
    <property type="term" value="F:transmembrane transporter activity"/>
    <property type="evidence" value="ECO:0007669"/>
    <property type="project" value="InterPro"/>
</dbReference>
<evidence type="ECO:0000313" key="8">
    <source>
        <dbReference type="Proteomes" id="UP000245768"/>
    </source>
</evidence>
<evidence type="ECO:0000256" key="1">
    <source>
        <dbReference type="ARBA" id="ARBA00004141"/>
    </source>
</evidence>
<dbReference type="InterPro" id="IPR001958">
    <property type="entry name" value="Tet-R_TetA/multi-R_MdtG-like"/>
</dbReference>
<feature type="transmembrane region" description="Helical" evidence="5">
    <location>
        <begin position="45"/>
        <end position="63"/>
    </location>
</feature>
<name>A0A316YY21_9BASI</name>
<dbReference type="Gene3D" id="1.20.1250.20">
    <property type="entry name" value="MFS general substrate transporter like domains"/>
    <property type="match status" value="1"/>
</dbReference>
<feature type="transmembrane region" description="Helical" evidence="5">
    <location>
        <begin position="396"/>
        <end position="423"/>
    </location>
</feature>
<dbReference type="InterPro" id="IPR011701">
    <property type="entry name" value="MFS"/>
</dbReference>
<dbReference type="Gene3D" id="1.20.1720.10">
    <property type="entry name" value="Multidrug resistance protein D"/>
    <property type="match status" value="1"/>
</dbReference>
<feature type="transmembrane region" description="Helical" evidence="5">
    <location>
        <begin position="229"/>
        <end position="251"/>
    </location>
</feature>
<dbReference type="STRING" id="215250.A0A316YY21"/>
<feature type="transmembrane region" description="Helical" evidence="5">
    <location>
        <begin position="75"/>
        <end position="92"/>
    </location>
</feature>
<evidence type="ECO:0000256" key="2">
    <source>
        <dbReference type="ARBA" id="ARBA00022692"/>
    </source>
</evidence>
<feature type="transmembrane region" description="Helical" evidence="5">
    <location>
        <begin position="312"/>
        <end position="332"/>
    </location>
</feature>
<dbReference type="InterPro" id="IPR020846">
    <property type="entry name" value="MFS_dom"/>
</dbReference>
<feature type="transmembrane region" description="Helical" evidence="5">
    <location>
        <begin position="200"/>
        <end position="217"/>
    </location>
</feature>
<evidence type="ECO:0000256" key="3">
    <source>
        <dbReference type="ARBA" id="ARBA00022989"/>
    </source>
</evidence>
<dbReference type="AlphaFoldDB" id="A0A316YY21"/>
<feature type="transmembrane region" description="Helical" evidence="5">
    <location>
        <begin position="132"/>
        <end position="156"/>
    </location>
</feature>
<keyword evidence="2 5" id="KW-0812">Transmembrane</keyword>
<keyword evidence="4 5" id="KW-0472">Membrane</keyword>